<dbReference type="GO" id="GO:0016020">
    <property type="term" value="C:membrane"/>
    <property type="evidence" value="ECO:0007669"/>
    <property type="project" value="UniProtKB-SubCell"/>
</dbReference>
<evidence type="ECO:0000256" key="2">
    <source>
        <dbReference type="ARBA" id="ARBA00022692"/>
    </source>
</evidence>
<dbReference type="Gene3D" id="1.20.1740.10">
    <property type="entry name" value="Amino acid/polyamine transporter I"/>
    <property type="match status" value="1"/>
</dbReference>
<feature type="transmembrane region" description="Helical" evidence="5">
    <location>
        <begin position="12"/>
        <end position="32"/>
    </location>
</feature>
<dbReference type="PANTHER" id="PTHR11785">
    <property type="entry name" value="AMINO ACID TRANSPORTER"/>
    <property type="match status" value="1"/>
</dbReference>
<protein>
    <submittedName>
        <fullName evidence="6">Amino acid permease</fullName>
    </submittedName>
</protein>
<keyword evidence="3 5" id="KW-1133">Transmembrane helix</keyword>
<feature type="transmembrane region" description="Helical" evidence="5">
    <location>
        <begin position="47"/>
        <end position="67"/>
    </location>
</feature>
<comment type="caution">
    <text evidence="6">The sequence shown here is derived from an EMBL/GenBank/DDBJ whole genome shotgun (WGS) entry which is preliminary data.</text>
</comment>
<dbReference type="Proteomes" id="UP000479293">
    <property type="component" value="Unassembled WGS sequence"/>
</dbReference>
<feature type="transmembrane region" description="Helical" evidence="5">
    <location>
        <begin position="79"/>
        <end position="100"/>
    </location>
</feature>
<comment type="subcellular location">
    <subcellularLocation>
        <location evidence="1">Membrane</location>
        <topology evidence="1">Multi-pass membrane protein</topology>
    </subcellularLocation>
</comment>
<gene>
    <name evidence="6" type="ORF">GBK04_21325</name>
</gene>
<keyword evidence="4 5" id="KW-0472">Membrane</keyword>
<dbReference type="Pfam" id="PF13520">
    <property type="entry name" value="AA_permease_2"/>
    <property type="match status" value="1"/>
</dbReference>
<sequence length="160" mass="17742">MPEPISNEIRPQINAFDVGMIVISLVIGVGIFRTPVIVARQAGSPEIFFSAWVVGGIVSMIGALVFAEIGSRHHFPGGFYKLISTAFHPLYAFMINWVLVLTYGRAWPAWRCWDRSTSIHCCRRYCTAAGAYRGPPSSRCCFFMSSICWASGPARAPKTY</sequence>
<dbReference type="RefSeq" id="WP_152763193.1">
    <property type="nucleotide sequence ID" value="NZ_WHLY01000002.1"/>
</dbReference>
<keyword evidence="2 5" id="KW-0812">Transmembrane</keyword>
<reference evidence="6 7" key="1">
    <citation type="submission" date="2019-10" db="EMBL/GenBank/DDBJ databases">
        <title>Draft Genome Sequence of Cytophagaceae sp. SJW1-29.</title>
        <authorList>
            <person name="Choi A."/>
        </authorList>
    </citation>
    <scope>NUCLEOTIDE SEQUENCE [LARGE SCALE GENOMIC DNA]</scope>
    <source>
        <strain evidence="6 7">SJW1-29</strain>
    </source>
</reference>
<dbReference type="EMBL" id="WHLY01000002">
    <property type="protein sequence ID" value="MPR35820.1"/>
    <property type="molecule type" value="Genomic_DNA"/>
</dbReference>
<keyword evidence="7" id="KW-1185">Reference proteome</keyword>
<evidence type="ECO:0000313" key="6">
    <source>
        <dbReference type="EMBL" id="MPR35820.1"/>
    </source>
</evidence>
<accession>A0A7C9BHB0</accession>
<dbReference type="InterPro" id="IPR002293">
    <property type="entry name" value="AA/rel_permease1"/>
</dbReference>
<evidence type="ECO:0000256" key="5">
    <source>
        <dbReference type="SAM" id="Phobius"/>
    </source>
</evidence>
<proteinExistence type="predicted"/>
<dbReference type="PANTHER" id="PTHR11785:SF512">
    <property type="entry name" value="SOBREMESA, ISOFORM B"/>
    <property type="match status" value="1"/>
</dbReference>
<dbReference type="GO" id="GO:0015179">
    <property type="term" value="F:L-amino acid transmembrane transporter activity"/>
    <property type="evidence" value="ECO:0007669"/>
    <property type="project" value="TreeGrafter"/>
</dbReference>
<dbReference type="InterPro" id="IPR050598">
    <property type="entry name" value="AminoAcid_Transporter"/>
</dbReference>
<name>A0A7C9BHB0_9BACT</name>
<evidence type="ECO:0000256" key="4">
    <source>
        <dbReference type="ARBA" id="ARBA00023136"/>
    </source>
</evidence>
<evidence type="ECO:0000256" key="3">
    <source>
        <dbReference type="ARBA" id="ARBA00022989"/>
    </source>
</evidence>
<evidence type="ECO:0000256" key="1">
    <source>
        <dbReference type="ARBA" id="ARBA00004141"/>
    </source>
</evidence>
<organism evidence="6 7">
    <name type="scientific">Salmonirosea aquatica</name>
    <dbReference type="NCBI Taxonomy" id="2654236"/>
    <lineage>
        <taxon>Bacteria</taxon>
        <taxon>Pseudomonadati</taxon>
        <taxon>Bacteroidota</taxon>
        <taxon>Cytophagia</taxon>
        <taxon>Cytophagales</taxon>
        <taxon>Spirosomataceae</taxon>
        <taxon>Salmonirosea</taxon>
    </lineage>
</organism>
<evidence type="ECO:0000313" key="7">
    <source>
        <dbReference type="Proteomes" id="UP000479293"/>
    </source>
</evidence>
<dbReference type="AlphaFoldDB" id="A0A7C9BHB0"/>